<proteinExistence type="predicted"/>
<dbReference type="InterPro" id="IPR001303">
    <property type="entry name" value="Aldolase_II/adducin_N"/>
</dbReference>
<keyword evidence="4" id="KW-1185">Reference proteome</keyword>
<reference evidence="4" key="1">
    <citation type="journal article" date="2013" name="Genome Announc.">
        <title>Draft genome sequence of the ascomycete Phaeoacremonium aleophilum strain UCR-PA7, a causal agent of the esca disease complex in grapevines.</title>
        <authorList>
            <person name="Blanco-Ulate B."/>
            <person name="Rolshausen P."/>
            <person name="Cantu D."/>
        </authorList>
    </citation>
    <scope>NUCLEOTIDE SEQUENCE [LARGE SCALE GENOMIC DNA]</scope>
    <source>
        <strain evidence="4">UCR-PA7</strain>
    </source>
</reference>
<dbReference type="PANTHER" id="PTHR10672:SF39">
    <property type="entry name" value="CLASS II ALDOLASE_ADDUCIN N-TERMINAL DOMAIN-CONTAINING PROTEIN"/>
    <property type="match status" value="1"/>
</dbReference>
<organism evidence="3 4">
    <name type="scientific">Phaeoacremonium minimum (strain UCR-PA7)</name>
    <name type="common">Esca disease fungus</name>
    <name type="synonym">Togninia minima</name>
    <dbReference type="NCBI Taxonomy" id="1286976"/>
    <lineage>
        <taxon>Eukaryota</taxon>
        <taxon>Fungi</taxon>
        <taxon>Dikarya</taxon>
        <taxon>Ascomycota</taxon>
        <taxon>Pezizomycotina</taxon>
        <taxon>Sordariomycetes</taxon>
        <taxon>Sordariomycetidae</taxon>
        <taxon>Togniniales</taxon>
        <taxon>Togniniaceae</taxon>
        <taxon>Phaeoacremonium</taxon>
    </lineage>
</organism>
<dbReference type="OrthoDB" id="3238794at2759"/>
<dbReference type="EMBL" id="KB932929">
    <property type="protein sequence ID" value="EOO02189.1"/>
    <property type="molecule type" value="Genomic_DNA"/>
</dbReference>
<dbReference type="GO" id="GO:0005856">
    <property type="term" value="C:cytoskeleton"/>
    <property type="evidence" value="ECO:0007669"/>
    <property type="project" value="TreeGrafter"/>
</dbReference>
<feature type="region of interest" description="Disordered" evidence="1">
    <location>
        <begin position="1"/>
        <end position="28"/>
    </location>
</feature>
<accession>R8BS82</accession>
<dbReference type="GO" id="GO:0051015">
    <property type="term" value="F:actin filament binding"/>
    <property type="evidence" value="ECO:0007669"/>
    <property type="project" value="TreeGrafter"/>
</dbReference>
<dbReference type="PANTHER" id="PTHR10672">
    <property type="entry name" value="ADDUCIN"/>
    <property type="match status" value="1"/>
</dbReference>
<dbReference type="GeneID" id="19322517"/>
<dbReference type="InterPro" id="IPR051017">
    <property type="entry name" value="Aldolase-II_Adducin_sf"/>
</dbReference>
<evidence type="ECO:0000256" key="1">
    <source>
        <dbReference type="SAM" id="MobiDB-lite"/>
    </source>
</evidence>
<protein>
    <submittedName>
        <fullName evidence="3">Putative class ii aldolase adducin domain-containing protein</fullName>
    </submittedName>
</protein>
<dbReference type="HOGENOM" id="CLU_006033_1_2_1"/>
<dbReference type="eggNOG" id="KOG3699">
    <property type="taxonomic scope" value="Eukaryota"/>
</dbReference>
<evidence type="ECO:0000259" key="2">
    <source>
        <dbReference type="SMART" id="SM01007"/>
    </source>
</evidence>
<evidence type="ECO:0000313" key="3">
    <source>
        <dbReference type="EMBL" id="EOO02189.1"/>
    </source>
</evidence>
<name>R8BS82_PHAM7</name>
<dbReference type="RefSeq" id="XP_007913058.1">
    <property type="nucleotide sequence ID" value="XM_007914867.1"/>
</dbReference>
<dbReference type="SUPFAM" id="SSF53639">
    <property type="entry name" value="AraD/HMP-PK domain-like"/>
    <property type="match status" value="1"/>
</dbReference>
<dbReference type="InterPro" id="IPR036409">
    <property type="entry name" value="Aldolase_II/adducin_N_sf"/>
</dbReference>
<dbReference type="AlphaFoldDB" id="R8BS82"/>
<evidence type="ECO:0000313" key="4">
    <source>
        <dbReference type="Proteomes" id="UP000014074"/>
    </source>
</evidence>
<dbReference type="KEGG" id="tmn:UCRPA7_2285"/>
<gene>
    <name evidence="3" type="ORF">UCRPA7_2285</name>
</gene>
<dbReference type="Pfam" id="PF00596">
    <property type="entry name" value="Aldolase_II"/>
    <property type="match status" value="1"/>
</dbReference>
<sequence length="235" mass="25696">MAPSAVETSVAELGVTKKQEKQEHRSGDPSLAFVRDVEALPPKFEDKYEEQKFLKHRLALAYRVFANCGFSDGVAGHITMRDPVDPTSFWVNPFGRTLDMLTQDFCTFYNDHVLYPNFAGLVLATEEGKEIAACLGDKKAALLGNHGLLTAGSTIEATIAWFVLLDKCCQVQLAADASAAGSGKPLVVIGKEESQSTWEALGTQDAGYFMGLPLFQVAEREFGERTYLGRGLRPI</sequence>
<dbReference type="SMART" id="SM01007">
    <property type="entry name" value="Aldolase_II"/>
    <property type="match status" value="1"/>
</dbReference>
<feature type="domain" description="Class II aldolase/adducin N-terminal" evidence="2">
    <location>
        <begin position="56"/>
        <end position="173"/>
    </location>
</feature>
<feature type="compositionally biased region" description="Basic and acidic residues" evidence="1">
    <location>
        <begin position="15"/>
        <end position="27"/>
    </location>
</feature>
<dbReference type="Proteomes" id="UP000014074">
    <property type="component" value="Unassembled WGS sequence"/>
</dbReference>
<dbReference type="Gene3D" id="3.40.225.10">
    <property type="entry name" value="Class II aldolase/adducin N-terminal domain"/>
    <property type="match status" value="2"/>
</dbReference>